<dbReference type="EMBL" id="BONW01000010">
    <property type="protein sequence ID" value="GIG87359.1"/>
    <property type="molecule type" value="Genomic_DNA"/>
</dbReference>
<organism evidence="1 2">
    <name type="scientific">Plantactinospora endophytica</name>
    <dbReference type="NCBI Taxonomy" id="673535"/>
    <lineage>
        <taxon>Bacteria</taxon>
        <taxon>Bacillati</taxon>
        <taxon>Actinomycetota</taxon>
        <taxon>Actinomycetes</taxon>
        <taxon>Micromonosporales</taxon>
        <taxon>Micromonosporaceae</taxon>
        <taxon>Plantactinospora</taxon>
    </lineage>
</organism>
<reference evidence="1 2" key="1">
    <citation type="submission" date="2021-01" db="EMBL/GenBank/DDBJ databases">
        <title>Whole genome shotgun sequence of Plantactinospora endophytica NBRC 110450.</title>
        <authorList>
            <person name="Komaki H."/>
            <person name="Tamura T."/>
        </authorList>
    </citation>
    <scope>NUCLEOTIDE SEQUENCE [LARGE SCALE GENOMIC DNA]</scope>
    <source>
        <strain evidence="1 2">NBRC 110450</strain>
    </source>
</reference>
<evidence type="ECO:0000313" key="2">
    <source>
        <dbReference type="Proteomes" id="UP000646749"/>
    </source>
</evidence>
<dbReference type="RefSeq" id="WP_239140481.1">
    <property type="nucleotide sequence ID" value="NZ_BONW01000010.1"/>
</dbReference>
<comment type="caution">
    <text evidence="1">The sequence shown here is derived from an EMBL/GenBank/DDBJ whole genome shotgun (WGS) entry which is preliminary data.</text>
</comment>
<keyword evidence="2" id="KW-1185">Reference proteome</keyword>
<sequence>MSDHEPTVPGWACDTCGADWPCVTRRKELSAEFAGAYTAKVLYLACLLMEAAEDLPHVPAGWLHNRFVGWTNDVGDPPPFTSVQILVESYRLANEHSPDAEGRCPVCGDLADCWVRINPDGPGFLIPVP</sequence>
<dbReference type="Proteomes" id="UP000646749">
    <property type="component" value="Unassembled WGS sequence"/>
</dbReference>
<evidence type="ECO:0008006" key="3">
    <source>
        <dbReference type="Google" id="ProtNLM"/>
    </source>
</evidence>
<gene>
    <name evidence="1" type="ORF">Pen02_22950</name>
</gene>
<proteinExistence type="predicted"/>
<protein>
    <recommendedName>
        <fullName evidence="3">Flavin reductase</fullName>
    </recommendedName>
</protein>
<name>A0ABQ4DY20_9ACTN</name>
<evidence type="ECO:0000313" key="1">
    <source>
        <dbReference type="EMBL" id="GIG87359.1"/>
    </source>
</evidence>
<accession>A0ABQ4DY20</accession>